<feature type="transmembrane region" description="Helical" evidence="8">
    <location>
        <begin position="324"/>
        <end position="344"/>
    </location>
</feature>
<evidence type="ECO:0000313" key="9">
    <source>
        <dbReference type="EMBL" id="WXG68537.1"/>
    </source>
</evidence>
<keyword evidence="3 9" id="KW-0328">Glycosyltransferase</keyword>
<gene>
    <name evidence="9" type="ORF">WDS16_25670</name>
</gene>
<feature type="transmembrane region" description="Helical" evidence="8">
    <location>
        <begin position="208"/>
        <end position="233"/>
    </location>
</feature>
<feature type="transmembrane region" description="Helical" evidence="8">
    <location>
        <begin position="267"/>
        <end position="289"/>
    </location>
</feature>
<protein>
    <submittedName>
        <fullName evidence="9">Glycosyltransferase family 39 protein</fullName>
        <ecNumber evidence="9">2.4.-.-</ecNumber>
    </submittedName>
</protein>
<feature type="transmembrane region" description="Helical" evidence="8">
    <location>
        <begin position="371"/>
        <end position="391"/>
    </location>
</feature>
<accession>A0ABZ2PHA3</accession>
<dbReference type="EMBL" id="CP147846">
    <property type="protein sequence ID" value="WXG68537.1"/>
    <property type="molecule type" value="Genomic_DNA"/>
</dbReference>
<dbReference type="PANTHER" id="PTHR33908">
    <property type="entry name" value="MANNOSYLTRANSFERASE YKCB-RELATED"/>
    <property type="match status" value="1"/>
</dbReference>
<evidence type="ECO:0000256" key="4">
    <source>
        <dbReference type="ARBA" id="ARBA00022679"/>
    </source>
</evidence>
<reference evidence="9 10" key="1">
    <citation type="submission" date="2024-03" db="EMBL/GenBank/DDBJ databases">
        <title>Natural products discovery in diverse microorganisms through a two-stage MS feature dereplication strategy.</title>
        <authorList>
            <person name="Zhang R."/>
        </authorList>
    </citation>
    <scope>NUCLEOTIDE SEQUENCE [LARGE SCALE GENOMIC DNA]</scope>
    <source>
        <strain evidence="9 10">18930</strain>
    </source>
</reference>
<evidence type="ECO:0000256" key="1">
    <source>
        <dbReference type="ARBA" id="ARBA00004651"/>
    </source>
</evidence>
<keyword evidence="5 8" id="KW-0812">Transmembrane</keyword>
<name>A0ABZ2PHA3_9NOCA</name>
<keyword evidence="6 8" id="KW-1133">Transmembrane helix</keyword>
<keyword evidence="7 8" id="KW-0472">Membrane</keyword>
<feature type="transmembrane region" description="Helical" evidence="8">
    <location>
        <begin position="112"/>
        <end position="145"/>
    </location>
</feature>
<comment type="subcellular location">
    <subcellularLocation>
        <location evidence="1">Cell membrane</location>
        <topology evidence="1">Multi-pass membrane protein</topology>
    </subcellularLocation>
</comment>
<dbReference type="GO" id="GO:0016757">
    <property type="term" value="F:glycosyltransferase activity"/>
    <property type="evidence" value="ECO:0007669"/>
    <property type="project" value="UniProtKB-KW"/>
</dbReference>
<dbReference type="PANTHER" id="PTHR33908:SF11">
    <property type="entry name" value="MEMBRANE PROTEIN"/>
    <property type="match status" value="1"/>
</dbReference>
<feature type="transmembrane region" description="Helical" evidence="8">
    <location>
        <begin position="46"/>
        <end position="68"/>
    </location>
</feature>
<proteinExistence type="predicted"/>
<evidence type="ECO:0000256" key="6">
    <source>
        <dbReference type="ARBA" id="ARBA00022989"/>
    </source>
</evidence>
<organism evidence="9 10">
    <name type="scientific">Rhodococcus sovatensis</name>
    <dbReference type="NCBI Taxonomy" id="1805840"/>
    <lineage>
        <taxon>Bacteria</taxon>
        <taxon>Bacillati</taxon>
        <taxon>Actinomycetota</taxon>
        <taxon>Actinomycetes</taxon>
        <taxon>Mycobacteriales</taxon>
        <taxon>Nocardiaceae</taxon>
        <taxon>Rhodococcus</taxon>
    </lineage>
</organism>
<keyword evidence="4 9" id="KW-0808">Transferase</keyword>
<evidence type="ECO:0000313" key="10">
    <source>
        <dbReference type="Proteomes" id="UP001432000"/>
    </source>
</evidence>
<evidence type="ECO:0000256" key="3">
    <source>
        <dbReference type="ARBA" id="ARBA00022676"/>
    </source>
</evidence>
<evidence type="ECO:0000256" key="8">
    <source>
        <dbReference type="SAM" id="Phobius"/>
    </source>
</evidence>
<dbReference type="RefSeq" id="WP_338888804.1">
    <property type="nucleotide sequence ID" value="NZ_CP147846.1"/>
</dbReference>
<sequence length="542" mass="58109">MRLFLGAFAGYFAVGLTLSLRFGYLLGDALSRTSAAQAVLLSRDPHVSAIGFIFTPLTALLQLPLVALSSWWSAITRWNISGIAVSALFMAGATVMVLGICRDRGLVGWHSALITAVFALNPMIVFYGANGMSEAVFLFFTCWAVRRLIRWVHTDDVHDLIVAGIALALAYLTRYDAVVAIAGAAFLVAGVTLLRRGRNEWRAMRRQAILDAVLVAGPGFIAFLVWSATSWLITGELLTQLTSTYGNSAILEQSGGSTGTPLVNASFAVVAVLAMGPLLPLLLPVGAVLAKARGDLEFLVAPVVFGAILAFQAVTYISGSTFGFLRFYICAIPLVVVLVVQLAPARGNPHTRRRGAFVTLREDGPSVGRPVAVLSVVLSLLAVPVTGWAMLTPSLSSQQYSLRYLLDAHPDVSDVDAVKARTVIASFSTERELAAYLDRMDLPEGSILVDTVYGFGVLAASAHPKRFVVPSDQDFTTILNDPAAAGVEYLLTVPNSGRGESDALNRRYPTVYDNGGTIATLEFEVPNVGADQPNWRIYRVLS</sequence>
<keyword evidence="10" id="KW-1185">Reference proteome</keyword>
<evidence type="ECO:0000256" key="5">
    <source>
        <dbReference type="ARBA" id="ARBA00022692"/>
    </source>
</evidence>
<evidence type="ECO:0000256" key="2">
    <source>
        <dbReference type="ARBA" id="ARBA00022475"/>
    </source>
</evidence>
<dbReference type="InterPro" id="IPR050297">
    <property type="entry name" value="LipidA_mod_glycosyltrf_83"/>
</dbReference>
<feature type="transmembrane region" description="Helical" evidence="8">
    <location>
        <begin position="179"/>
        <end position="196"/>
    </location>
</feature>
<dbReference type="Proteomes" id="UP001432000">
    <property type="component" value="Chromosome"/>
</dbReference>
<dbReference type="EC" id="2.4.-.-" evidence="9"/>
<keyword evidence="2" id="KW-1003">Cell membrane</keyword>
<feature type="transmembrane region" description="Helical" evidence="8">
    <location>
        <begin position="80"/>
        <end position="100"/>
    </location>
</feature>
<evidence type="ECO:0000256" key="7">
    <source>
        <dbReference type="ARBA" id="ARBA00023136"/>
    </source>
</evidence>
<feature type="transmembrane region" description="Helical" evidence="8">
    <location>
        <begin position="296"/>
        <end position="318"/>
    </location>
</feature>